<dbReference type="EnsemblMetazoa" id="XM_030987432">
    <property type="protein sequence ID" value="XP_030843292"/>
    <property type="gene ID" value="LOC105442955"/>
</dbReference>
<dbReference type="InterPro" id="IPR036277">
    <property type="entry name" value="SMC_hinge_sf"/>
</dbReference>
<dbReference type="SUPFAM" id="SSF75553">
    <property type="entry name" value="Smc hinge domain"/>
    <property type="match status" value="1"/>
</dbReference>
<feature type="region of interest" description="Disordered" evidence="2">
    <location>
        <begin position="480"/>
        <end position="530"/>
    </location>
</feature>
<feature type="domain" description="SMC hinge" evidence="3">
    <location>
        <begin position="241"/>
        <end position="370"/>
    </location>
</feature>
<dbReference type="AlphaFoldDB" id="A0A7M7NY82"/>
<name>A0A7M7NY82_STRPU</name>
<keyword evidence="5" id="KW-1185">Reference proteome</keyword>
<feature type="compositionally biased region" description="Low complexity" evidence="2">
    <location>
        <begin position="496"/>
        <end position="515"/>
    </location>
</feature>
<dbReference type="InterPro" id="IPR058616">
    <property type="entry name" value="Ig_SMCHD1_8th"/>
</dbReference>
<dbReference type="KEGG" id="spu:105442955"/>
<reference evidence="5" key="1">
    <citation type="submission" date="2015-02" db="EMBL/GenBank/DDBJ databases">
        <title>Genome sequencing for Strongylocentrotus purpuratus.</title>
        <authorList>
            <person name="Murali S."/>
            <person name="Liu Y."/>
            <person name="Vee V."/>
            <person name="English A."/>
            <person name="Wang M."/>
            <person name="Skinner E."/>
            <person name="Han Y."/>
            <person name="Muzny D.M."/>
            <person name="Worley K.C."/>
            <person name="Gibbs R.A."/>
        </authorList>
    </citation>
    <scope>NUCLEOTIDE SEQUENCE</scope>
</reference>
<dbReference type="GO" id="GO:0005524">
    <property type="term" value="F:ATP binding"/>
    <property type="evidence" value="ECO:0007669"/>
    <property type="project" value="InterPro"/>
</dbReference>
<reference evidence="4" key="2">
    <citation type="submission" date="2021-01" db="UniProtKB">
        <authorList>
            <consortium name="EnsemblMetazoa"/>
        </authorList>
    </citation>
    <scope>IDENTIFICATION</scope>
</reference>
<dbReference type="InParanoid" id="A0A7M7NY82"/>
<sequence length="530" mass="59570">MLYSEPIGFDIQPGPPVKLIPDIAPPTPTVCNTPQAHSRTLSEALRLQLVDDFGNVTGKDLTDNIEVHVKGNNGAELPKLQGNKSMMQFPLNKGICFIQNISIQENSPGHDGSEYNLHFSLKSKGPEVKPYIQPFLFCNDPAKQQEMSQLLKERDTLTASIKAHKELFKKEQQHLQMLEESVKDAAKNELELQKELKLFGVQDAQIATRKGVEELMTSTKKKIEERPRRKCGMPPYETRDGEILGKVAHLVEVEEENVAFVLSWHMSFDMNCVLTTTDAKAEEVFENTGGRQQVLSIESIHKKDLMTEWDKPLPHMGVPTQHRRTPSGNPVYARHLLRFTGHEAYCRIAFSLLLHDTVLLDTLIDAKAYRQSIVNYIPCPTLLTREGDCIRANGKFGGLENHCPLDLRGRVFGEPPPTQLKSLEKQMEILEQIMHAMESRELIQVEYNDQEAALRSGDMVTKQRDCQEDEEQLALINEKIKSAEASSTDHSPIPMSITSSNSSGHSTSRGTTRRSAPSVPEAPPTKRRKP</sequence>
<dbReference type="GO" id="GO:0005694">
    <property type="term" value="C:chromosome"/>
    <property type="evidence" value="ECO:0007669"/>
    <property type="project" value="InterPro"/>
</dbReference>
<evidence type="ECO:0000259" key="3">
    <source>
        <dbReference type="SMART" id="SM00968"/>
    </source>
</evidence>
<evidence type="ECO:0000256" key="1">
    <source>
        <dbReference type="SAM" id="Coils"/>
    </source>
</evidence>
<dbReference type="OMA" id="RRSCTIS"/>
<protein>
    <recommendedName>
        <fullName evidence="3">SMC hinge domain-containing protein</fullName>
    </recommendedName>
</protein>
<keyword evidence="1" id="KW-0175">Coiled coil</keyword>
<organism evidence="4 5">
    <name type="scientific">Strongylocentrotus purpuratus</name>
    <name type="common">Purple sea urchin</name>
    <dbReference type="NCBI Taxonomy" id="7668"/>
    <lineage>
        <taxon>Eukaryota</taxon>
        <taxon>Metazoa</taxon>
        <taxon>Echinodermata</taxon>
        <taxon>Eleutherozoa</taxon>
        <taxon>Echinozoa</taxon>
        <taxon>Echinoidea</taxon>
        <taxon>Euechinoidea</taxon>
        <taxon>Echinacea</taxon>
        <taxon>Camarodonta</taxon>
        <taxon>Echinidea</taxon>
        <taxon>Strongylocentrotidae</taxon>
        <taxon>Strongylocentrotus</taxon>
    </lineage>
</organism>
<accession>A0A7M7NY82</accession>
<dbReference type="SMART" id="SM00968">
    <property type="entry name" value="SMC_hinge"/>
    <property type="match status" value="1"/>
</dbReference>
<dbReference type="RefSeq" id="XP_030843292.1">
    <property type="nucleotide sequence ID" value="XM_030987432.1"/>
</dbReference>
<feature type="coiled-coil region" evidence="1">
    <location>
        <begin position="161"/>
        <end position="195"/>
    </location>
</feature>
<evidence type="ECO:0000313" key="4">
    <source>
        <dbReference type="EnsemblMetazoa" id="XP_030843292"/>
    </source>
</evidence>
<dbReference type="PANTHER" id="PTHR22640">
    <property type="entry name" value="STRUCTURAL MAINTENANCE OF CHROMOSOMES FLEXIBLE HINGE DOMAIN-CONTAINING PROTEIN 1"/>
    <property type="match status" value="1"/>
</dbReference>
<dbReference type="PANTHER" id="PTHR22640:SF2">
    <property type="entry name" value="STRUCTURAL MAINTENANCE OF CHROMOSOMES FLEXIBLE HINGE DOMAIN-CONTAINING PROTEIN 1"/>
    <property type="match status" value="1"/>
</dbReference>
<dbReference type="Proteomes" id="UP000007110">
    <property type="component" value="Unassembled WGS sequence"/>
</dbReference>
<dbReference type="GO" id="GO:0051276">
    <property type="term" value="P:chromosome organization"/>
    <property type="evidence" value="ECO:0007669"/>
    <property type="project" value="InterPro"/>
</dbReference>
<dbReference type="OrthoDB" id="10036779at2759"/>
<dbReference type="GeneID" id="105442955"/>
<evidence type="ECO:0000313" key="5">
    <source>
        <dbReference type="Proteomes" id="UP000007110"/>
    </source>
</evidence>
<dbReference type="InterPro" id="IPR010935">
    <property type="entry name" value="SMC_hinge"/>
</dbReference>
<dbReference type="Pfam" id="PF26199">
    <property type="entry name" value="Ig_SMCHD1_8th"/>
    <property type="match status" value="1"/>
</dbReference>
<proteinExistence type="predicted"/>
<dbReference type="InterPro" id="IPR038892">
    <property type="entry name" value="SMCHD1"/>
</dbReference>
<evidence type="ECO:0000256" key="2">
    <source>
        <dbReference type="SAM" id="MobiDB-lite"/>
    </source>
</evidence>
<dbReference type="GO" id="GO:0006302">
    <property type="term" value="P:double-strand break repair"/>
    <property type="evidence" value="ECO:0007669"/>
    <property type="project" value="InterPro"/>
</dbReference>